<dbReference type="STRING" id="933852.A0A0C3AUY1"/>
<evidence type="ECO:0000313" key="5">
    <source>
        <dbReference type="Proteomes" id="UP000054097"/>
    </source>
</evidence>
<dbReference type="InterPro" id="IPR056884">
    <property type="entry name" value="NPHP3-like_N"/>
</dbReference>
<dbReference type="OrthoDB" id="3027122at2759"/>
<evidence type="ECO:0000259" key="3">
    <source>
        <dbReference type="Pfam" id="PF24883"/>
    </source>
</evidence>
<reference evidence="5" key="2">
    <citation type="submission" date="2015-01" db="EMBL/GenBank/DDBJ databases">
        <title>Evolutionary Origins and Diversification of the Mycorrhizal Mutualists.</title>
        <authorList>
            <consortium name="DOE Joint Genome Institute"/>
            <consortium name="Mycorrhizal Genomics Consortium"/>
            <person name="Kohler A."/>
            <person name="Kuo A."/>
            <person name="Nagy L.G."/>
            <person name="Floudas D."/>
            <person name="Copeland A."/>
            <person name="Barry K.W."/>
            <person name="Cichocki N."/>
            <person name="Veneault-Fourrey C."/>
            <person name="LaButti K."/>
            <person name="Lindquist E.A."/>
            <person name="Lipzen A."/>
            <person name="Lundell T."/>
            <person name="Morin E."/>
            <person name="Murat C."/>
            <person name="Riley R."/>
            <person name="Ohm R."/>
            <person name="Sun H."/>
            <person name="Tunlid A."/>
            <person name="Henrissat B."/>
            <person name="Grigoriev I.V."/>
            <person name="Hibbett D.S."/>
            <person name="Martin F."/>
        </authorList>
    </citation>
    <scope>NUCLEOTIDE SEQUENCE [LARGE SCALE GENOMIC DNA]</scope>
    <source>
        <strain evidence="5">MAFF 305830</strain>
    </source>
</reference>
<organism evidence="4 5">
    <name type="scientific">Serendipita vermifera MAFF 305830</name>
    <dbReference type="NCBI Taxonomy" id="933852"/>
    <lineage>
        <taxon>Eukaryota</taxon>
        <taxon>Fungi</taxon>
        <taxon>Dikarya</taxon>
        <taxon>Basidiomycota</taxon>
        <taxon>Agaricomycotina</taxon>
        <taxon>Agaricomycetes</taxon>
        <taxon>Sebacinales</taxon>
        <taxon>Serendipitaceae</taxon>
        <taxon>Serendipita</taxon>
    </lineage>
</organism>
<feature type="compositionally biased region" description="Pro residues" evidence="2">
    <location>
        <begin position="93"/>
        <end position="102"/>
    </location>
</feature>
<reference evidence="4 5" key="1">
    <citation type="submission" date="2014-04" db="EMBL/GenBank/DDBJ databases">
        <authorList>
            <consortium name="DOE Joint Genome Institute"/>
            <person name="Kuo A."/>
            <person name="Zuccaro A."/>
            <person name="Kohler A."/>
            <person name="Nagy L.G."/>
            <person name="Floudas D."/>
            <person name="Copeland A."/>
            <person name="Barry K.W."/>
            <person name="Cichocki N."/>
            <person name="Veneault-Fourrey C."/>
            <person name="LaButti K."/>
            <person name="Lindquist E.A."/>
            <person name="Lipzen A."/>
            <person name="Lundell T."/>
            <person name="Morin E."/>
            <person name="Murat C."/>
            <person name="Sun H."/>
            <person name="Tunlid A."/>
            <person name="Henrissat B."/>
            <person name="Grigoriev I.V."/>
            <person name="Hibbett D.S."/>
            <person name="Martin F."/>
            <person name="Nordberg H.P."/>
            <person name="Cantor M.N."/>
            <person name="Hua S.X."/>
        </authorList>
    </citation>
    <scope>NUCLEOTIDE SEQUENCE [LARGE SCALE GENOMIC DNA]</scope>
    <source>
        <strain evidence="4 5">MAFF 305830</strain>
    </source>
</reference>
<dbReference type="PANTHER" id="PTHR10039">
    <property type="entry name" value="AMELOGENIN"/>
    <property type="match status" value="1"/>
</dbReference>
<keyword evidence="5" id="KW-1185">Reference proteome</keyword>
<evidence type="ECO:0000256" key="1">
    <source>
        <dbReference type="ARBA" id="ARBA00022737"/>
    </source>
</evidence>
<feature type="compositionally biased region" description="Polar residues" evidence="2">
    <location>
        <begin position="28"/>
        <end position="47"/>
    </location>
</feature>
<sequence length="818" mass="91411">MFTRFPKASKSKNKDTGAGLSHPPPVSSDLTRPSSPAGPSNANTSVKASKKIFGVSIRNPFSTSRQTPKEQEPPQPTTVAAESEAPSLNEVPPEVPESPPQDEPLQSERLDIELPEDPHHQRKLNAIEYSIQAIGFFEDLSKALSLVLPDVLGQALGKITDILTLLKKMVENKEAWKQLLISIDDKQRTFNEQLKDVRPCDLPSRLVDALRNYAKSLGRLAARVMEQAGVVQKDAPKEPALARIGKFAERFLNADSDADDITAYEIELNAIVGEVQAALNIYTSIVVTRVDRKADNLKALIFLEGSSSASERGPLGTKHNKCLQNTRVDVLEDIRLWNRADGIDAKPVYCIGDVAGTGKSTIAYTMANEWSSSQCFNFFFSNTSSHDASTLCISLAKQIIGCCYGADWDEYWAKLSSELASPASQNIENLWEKLIHHPLGKCIMHKRHALVVDALDECGKETRSRLLKCLLESCTSTSQPQLRLLLTTRKEDDVRRVLEMEEFRDAIVPRSLQDSKTSREDVARYVEYRLNEGNVVGLKPEQRNKLVDRCNGLFIFAFHACNLVKDECPGDQPVVLEEILAKFTSLDSLYHRTLAQVGSSSRIQARLMNILRVILVAREPLSINTITALLSENVQNVTEIVKKLGSILGSSATDDPVYVLHATFNEFLVRETLTEQGMDPKTNAGKENKIQNQYYINKAEGEHALVKGCLSNVMAKELKFNICHLESSCLLNEEVTDMDNRVNKHISKSLRYSCLHWASHLESAMLDADILDHLKHFTHNLFLVWLEVLSVTKRVGLAPKMLSILIECIQVRFRFRVK</sequence>
<dbReference type="HOGENOM" id="CLU_345508_0_0_1"/>
<dbReference type="Proteomes" id="UP000054097">
    <property type="component" value="Unassembled WGS sequence"/>
</dbReference>
<keyword evidence="1" id="KW-0677">Repeat</keyword>
<dbReference type="SUPFAM" id="SSF52540">
    <property type="entry name" value="P-loop containing nucleoside triphosphate hydrolases"/>
    <property type="match status" value="1"/>
</dbReference>
<feature type="domain" description="Nephrocystin 3-like N-terminal" evidence="3">
    <location>
        <begin position="342"/>
        <end position="489"/>
    </location>
</feature>
<proteinExistence type="predicted"/>
<evidence type="ECO:0000256" key="2">
    <source>
        <dbReference type="SAM" id="MobiDB-lite"/>
    </source>
</evidence>
<name>A0A0C3AUY1_SERVB</name>
<dbReference type="Pfam" id="PF24883">
    <property type="entry name" value="NPHP3_N"/>
    <property type="match status" value="1"/>
</dbReference>
<dbReference type="InterPro" id="IPR027417">
    <property type="entry name" value="P-loop_NTPase"/>
</dbReference>
<dbReference type="AlphaFoldDB" id="A0A0C3AUY1"/>
<gene>
    <name evidence="4" type="ORF">M408DRAFT_23759</name>
</gene>
<feature type="region of interest" description="Disordered" evidence="2">
    <location>
        <begin position="1"/>
        <end position="105"/>
    </location>
</feature>
<evidence type="ECO:0000313" key="4">
    <source>
        <dbReference type="EMBL" id="KIM28370.1"/>
    </source>
</evidence>
<dbReference type="Gene3D" id="3.40.50.300">
    <property type="entry name" value="P-loop containing nucleotide triphosphate hydrolases"/>
    <property type="match status" value="1"/>
</dbReference>
<dbReference type="EMBL" id="KN824293">
    <property type="protein sequence ID" value="KIM28370.1"/>
    <property type="molecule type" value="Genomic_DNA"/>
</dbReference>
<accession>A0A0C3AUY1</accession>
<protein>
    <recommendedName>
        <fullName evidence="3">Nephrocystin 3-like N-terminal domain-containing protein</fullName>
    </recommendedName>
</protein>